<protein>
    <submittedName>
        <fullName evidence="2">Uncharacterized protein</fullName>
    </submittedName>
</protein>
<keyword evidence="1" id="KW-1133">Transmembrane helix</keyword>
<accession>A0A9D7SZY2</accession>
<dbReference type="Proteomes" id="UP000808337">
    <property type="component" value="Unassembled WGS sequence"/>
</dbReference>
<dbReference type="EMBL" id="JADKGY010000032">
    <property type="protein sequence ID" value="MBK9985087.1"/>
    <property type="molecule type" value="Genomic_DNA"/>
</dbReference>
<sequence>MKANQFFQGLNIIALQITGTFFCQVFFVSLKKSSVVQPCSASVVVDLQGEFKDTIVK</sequence>
<reference evidence="2 3" key="1">
    <citation type="submission" date="2020-10" db="EMBL/GenBank/DDBJ databases">
        <title>Connecting structure to function with the recovery of over 1000 high-quality activated sludge metagenome-assembled genomes encoding full-length rRNA genes using long-read sequencing.</title>
        <authorList>
            <person name="Singleton C.M."/>
            <person name="Petriglieri F."/>
            <person name="Kristensen J.M."/>
            <person name="Kirkegaard R.H."/>
            <person name="Michaelsen T.Y."/>
            <person name="Andersen M.H."/>
            <person name="Karst S.M."/>
            <person name="Dueholm M.S."/>
            <person name="Nielsen P.H."/>
            <person name="Albertsen M."/>
        </authorList>
    </citation>
    <scope>NUCLEOTIDE SEQUENCE [LARGE SCALE GENOMIC DNA]</scope>
    <source>
        <strain evidence="2">Ribe_18-Q3-R11-54_MAXAC.273</strain>
    </source>
</reference>
<feature type="transmembrane region" description="Helical" evidence="1">
    <location>
        <begin position="6"/>
        <end position="28"/>
    </location>
</feature>
<name>A0A9D7SZY2_9BACT</name>
<proteinExistence type="predicted"/>
<keyword evidence="1" id="KW-0472">Membrane</keyword>
<evidence type="ECO:0000313" key="2">
    <source>
        <dbReference type="EMBL" id="MBK9985087.1"/>
    </source>
</evidence>
<comment type="caution">
    <text evidence="2">The sequence shown here is derived from an EMBL/GenBank/DDBJ whole genome shotgun (WGS) entry which is preliminary data.</text>
</comment>
<organism evidence="2 3">
    <name type="scientific">Candidatus Opimibacter skivensis</name>
    <dbReference type="NCBI Taxonomy" id="2982028"/>
    <lineage>
        <taxon>Bacteria</taxon>
        <taxon>Pseudomonadati</taxon>
        <taxon>Bacteroidota</taxon>
        <taxon>Saprospiria</taxon>
        <taxon>Saprospirales</taxon>
        <taxon>Saprospiraceae</taxon>
        <taxon>Candidatus Opimibacter</taxon>
    </lineage>
</organism>
<gene>
    <name evidence="2" type="ORF">IPP15_22470</name>
</gene>
<dbReference type="AlphaFoldDB" id="A0A9D7SZY2"/>
<evidence type="ECO:0000313" key="3">
    <source>
        <dbReference type="Proteomes" id="UP000808337"/>
    </source>
</evidence>
<evidence type="ECO:0000256" key="1">
    <source>
        <dbReference type="SAM" id="Phobius"/>
    </source>
</evidence>
<keyword evidence="1" id="KW-0812">Transmembrane</keyword>